<reference evidence="3 4" key="1">
    <citation type="submission" date="2019-12" db="EMBL/GenBank/DDBJ databases">
        <title>Sequence classification of anaerobic respiratory reductive dehalogenases: First we see many, then we see few.</title>
        <authorList>
            <person name="Molenda O."/>
            <person name="Puentes Jacome L.A."/>
            <person name="Cao X."/>
            <person name="Nesbo C.L."/>
            <person name="Tang S."/>
            <person name="Morson N."/>
            <person name="Patron J."/>
            <person name="Lomheim L."/>
            <person name="Wishart D.S."/>
            <person name="Edwards E.A."/>
        </authorList>
    </citation>
    <scope>NUCLEOTIDE SEQUENCE [LARGE SCALE GENOMIC DNA]</scope>
    <source>
        <strain evidence="3 4">12DCA</strain>
    </source>
</reference>
<dbReference type="EMBL" id="CP046996">
    <property type="protein sequence ID" value="QHA01472.1"/>
    <property type="molecule type" value="Genomic_DNA"/>
</dbReference>
<sequence length="249" mass="27462">MDPFERWDDWEFEKAAREIGRGYRDDQEYVRSDWKDHRTYFNKKPSGGLLADWNGSQKRVLLSAFLFLTIVFSASGEDFVSKGVYAVYQGGMSSGNIYVALNTMAKEAIGLQNSESLPVNSVKEEIFYPPVAGAVKVAFESTDEDGTISSGIEIESALGTAVLCPQEGVVLEVSENKKLGKVIRINFGNGWEGLLGNFGDINVERGEPVSMGKKLGTVGVSSAQEKPWLYLELQKDGQPVDPLTYLIQN</sequence>
<evidence type="ECO:0000256" key="1">
    <source>
        <dbReference type="ARBA" id="ARBA00022729"/>
    </source>
</evidence>
<dbReference type="AlphaFoldDB" id="A0A857DLZ7"/>
<evidence type="ECO:0000259" key="2">
    <source>
        <dbReference type="Pfam" id="PF01551"/>
    </source>
</evidence>
<name>A0A857DLZ7_9FIRM</name>
<dbReference type="InterPro" id="IPR016047">
    <property type="entry name" value="M23ase_b-sheet_dom"/>
</dbReference>
<organism evidence="3 4">
    <name type="scientific">Dehalobacter restrictus</name>
    <dbReference type="NCBI Taxonomy" id="55583"/>
    <lineage>
        <taxon>Bacteria</taxon>
        <taxon>Bacillati</taxon>
        <taxon>Bacillota</taxon>
        <taxon>Clostridia</taxon>
        <taxon>Eubacteriales</taxon>
        <taxon>Desulfitobacteriaceae</taxon>
        <taxon>Dehalobacter</taxon>
    </lineage>
</organism>
<accession>A0A857DLZ7</accession>
<dbReference type="Gene3D" id="2.70.70.10">
    <property type="entry name" value="Glucose Permease (Domain IIA)"/>
    <property type="match status" value="1"/>
</dbReference>
<dbReference type="Pfam" id="PF01551">
    <property type="entry name" value="Peptidase_M23"/>
    <property type="match status" value="1"/>
</dbReference>
<dbReference type="Proteomes" id="UP000430508">
    <property type="component" value="Chromosome"/>
</dbReference>
<dbReference type="GO" id="GO:0004222">
    <property type="term" value="F:metalloendopeptidase activity"/>
    <property type="evidence" value="ECO:0007669"/>
    <property type="project" value="TreeGrafter"/>
</dbReference>
<protein>
    <submittedName>
        <fullName evidence="3">Peptidoglycan DD-metalloendopeptidase family protein</fullName>
    </submittedName>
</protein>
<dbReference type="InterPro" id="IPR011055">
    <property type="entry name" value="Dup_hybrid_motif"/>
</dbReference>
<dbReference type="RefSeq" id="WP_019224794.1">
    <property type="nucleotide sequence ID" value="NZ_CP046996.1"/>
</dbReference>
<dbReference type="PANTHER" id="PTHR21666">
    <property type="entry name" value="PEPTIDASE-RELATED"/>
    <property type="match status" value="1"/>
</dbReference>
<evidence type="ECO:0000313" key="3">
    <source>
        <dbReference type="EMBL" id="QHA01472.1"/>
    </source>
</evidence>
<dbReference type="CDD" id="cd12797">
    <property type="entry name" value="M23_peptidase"/>
    <property type="match status" value="1"/>
</dbReference>
<dbReference type="PANTHER" id="PTHR21666:SF289">
    <property type="entry name" value="L-ALA--D-GLU ENDOPEPTIDASE"/>
    <property type="match status" value="1"/>
</dbReference>
<dbReference type="SUPFAM" id="SSF51261">
    <property type="entry name" value="Duplicated hybrid motif"/>
    <property type="match status" value="1"/>
</dbReference>
<gene>
    <name evidence="3" type="ORF">GQ588_12895</name>
</gene>
<keyword evidence="1" id="KW-0732">Signal</keyword>
<evidence type="ECO:0000313" key="4">
    <source>
        <dbReference type="Proteomes" id="UP000430508"/>
    </source>
</evidence>
<dbReference type="InterPro" id="IPR050570">
    <property type="entry name" value="Cell_wall_metabolism_enzyme"/>
</dbReference>
<proteinExistence type="predicted"/>
<feature type="domain" description="M23ase beta-sheet core" evidence="2">
    <location>
        <begin position="149"/>
        <end position="242"/>
    </location>
</feature>